<evidence type="ECO:0000313" key="2">
    <source>
        <dbReference type="EMBL" id="MCM2394326.1"/>
    </source>
</evidence>
<feature type="non-terminal residue" evidence="2">
    <location>
        <position position="75"/>
    </location>
</feature>
<dbReference type="EMBL" id="JAMQAW010000105">
    <property type="protein sequence ID" value="MCM2394326.1"/>
    <property type="molecule type" value="Genomic_DNA"/>
</dbReference>
<keyword evidence="3" id="KW-1185">Reference proteome</keyword>
<gene>
    <name evidence="2" type="ORF">NBG84_39700</name>
</gene>
<accession>A0ABT0V1D9</accession>
<proteinExistence type="predicted"/>
<protein>
    <submittedName>
        <fullName evidence="2">Uncharacterized protein</fullName>
    </submittedName>
</protein>
<dbReference type="Proteomes" id="UP001431429">
    <property type="component" value="Unassembled WGS sequence"/>
</dbReference>
<evidence type="ECO:0000256" key="1">
    <source>
        <dbReference type="SAM" id="MobiDB-lite"/>
    </source>
</evidence>
<organism evidence="2 3">
    <name type="scientific">Streptomyces albipurpureus</name>
    <dbReference type="NCBI Taxonomy" id="2897419"/>
    <lineage>
        <taxon>Bacteria</taxon>
        <taxon>Bacillati</taxon>
        <taxon>Actinomycetota</taxon>
        <taxon>Actinomycetes</taxon>
        <taxon>Kitasatosporales</taxon>
        <taxon>Streptomycetaceae</taxon>
        <taxon>Streptomyces</taxon>
    </lineage>
</organism>
<comment type="caution">
    <text evidence="2">The sequence shown here is derived from an EMBL/GenBank/DDBJ whole genome shotgun (WGS) entry which is preliminary data.</text>
</comment>
<sequence>MGDLASRQRSTRNEIPQNARGSRGDPTRPKRAVSTIALFSLLQQFCLVFVGFDAGGELGDDGEEVADDAVVGEVE</sequence>
<feature type="region of interest" description="Disordered" evidence="1">
    <location>
        <begin position="1"/>
        <end position="29"/>
    </location>
</feature>
<name>A0ABT0V1D9_9ACTN</name>
<evidence type="ECO:0000313" key="3">
    <source>
        <dbReference type="Proteomes" id="UP001431429"/>
    </source>
</evidence>
<reference evidence="2" key="1">
    <citation type="submission" date="2022-06" db="EMBL/GenBank/DDBJ databases">
        <title>Genome public.</title>
        <authorList>
            <person name="Sun Q."/>
        </authorList>
    </citation>
    <scope>NUCLEOTIDE SEQUENCE</scope>
    <source>
        <strain evidence="2">CWNU-1</strain>
    </source>
</reference>
<dbReference type="RefSeq" id="WP_250924604.1">
    <property type="nucleotide sequence ID" value="NZ_JAMQAW010000105.1"/>
</dbReference>